<name>A0A223M9H5_MESHO</name>
<feature type="coiled-coil region" evidence="1">
    <location>
        <begin position="33"/>
        <end position="63"/>
    </location>
</feature>
<organism evidence="2 3">
    <name type="scientific">Mesomycoplasma hyopneumoniae</name>
    <name type="common">Mycoplasma hyopneumoniae</name>
    <dbReference type="NCBI Taxonomy" id="2099"/>
    <lineage>
        <taxon>Bacteria</taxon>
        <taxon>Bacillati</taxon>
        <taxon>Mycoplasmatota</taxon>
        <taxon>Mycoplasmoidales</taxon>
        <taxon>Metamycoplasmataceae</taxon>
        <taxon>Mesomycoplasma</taxon>
    </lineage>
</organism>
<accession>A0A223M9H5</accession>
<dbReference type="EMBL" id="CP022714">
    <property type="protein sequence ID" value="ASU14219.1"/>
    <property type="molecule type" value="Genomic_DNA"/>
</dbReference>
<dbReference type="Proteomes" id="UP000215452">
    <property type="component" value="Chromosome"/>
</dbReference>
<evidence type="ECO:0000256" key="1">
    <source>
        <dbReference type="SAM" id="Coils"/>
    </source>
</evidence>
<proteinExistence type="predicted"/>
<evidence type="ECO:0000313" key="2">
    <source>
        <dbReference type="EMBL" id="ASU14219.1"/>
    </source>
</evidence>
<sequence>MIKDILADKKFIKTMIEVDKNNGVDLESAYQFLKNKFDRLERYEQLKKKLQELNNAKKPENQEDPYGLFEEDDLDLSDFLEELENQDK</sequence>
<reference evidence="2 3" key="1">
    <citation type="submission" date="2017-08" db="EMBL/GenBank/DDBJ databases">
        <title>The complete genome sequence of a Mycoplasma hyopneumoniae isolate in Korea.</title>
        <authorList>
            <person name="Han J."/>
            <person name="Lee N."/>
        </authorList>
    </citation>
    <scope>NUCLEOTIDE SEQUENCE [LARGE SCALE GENOMIC DNA]</scope>
    <source>
        <strain evidence="2 3">KM014</strain>
    </source>
</reference>
<gene>
    <name evidence="2" type="ORF">CIB43_00308</name>
</gene>
<dbReference type="RefSeq" id="WP_011206358.1">
    <property type="nucleotide sequence ID" value="NZ_CP058578.1"/>
</dbReference>
<protein>
    <submittedName>
        <fullName evidence="2">Uncharacterized protein</fullName>
    </submittedName>
</protein>
<dbReference type="AlphaFoldDB" id="A0A223M9H5"/>
<evidence type="ECO:0000313" key="3">
    <source>
        <dbReference type="Proteomes" id="UP000215452"/>
    </source>
</evidence>
<keyword evidence="1" id="KW-0175">Coiled coil</keyword>